<organism evidence="4 5">
    <name type="scientific">Aspergillus caelatus</name>
    <dbReference type="NCBI Taxonomy" id="61420"/>
    <lineage>
        <taxon>Eukaryota</taxon>
        <taxon>Fungi</taxon>
        <taxon>Dikarya</taxon>
        <taxon>Ascomycota</taxon>
        <taxon>Pezizomycotina</taxon>
        <taxon>Eurotiomycetes</taxon>
        <taxon>Eurotiomycetidae</taxon>
        <taxon>Eurotiales</taxon>
        <taxon>Aspergillaceae</taxon>
        <taxon>Aspergillus</taxon>
        <taxon>Aspergillus subgen. Circumdati</taxon>
    </lineage>
</organism>
<feature type="domain" description="6-phosphogluconate dehydrogenase NADP-binding" evidence="2">
    <location>
        <begin position="7"/>
        <end position="150"/>
    </location>
</feature>
<dbReference type="GO" id="GO:0050661">
    <property type="term" value="F:NADP binding"/>
    <property type="evidence" value="ECO:0007669"/>
    <property type="project" value="InterPro"/>
</dbReference>
<feature type="domain" description="NADPH-dependent reductive aminase-like C-terminal" evidence="3">
    <location>
        <begin position="164"/>
        <end position="296"/>
    </location>
</feature>
<keyword evidence="1" id="KW-0560">Oxidoreductase</keyword>
<dbReference type="InterPro" id="IPR013328">
    <property type="entry name" value="6PGD_dom2"/>
</dbReference>
<dbReference type="SUPFAM" id="SSF51735">
    <property type="entry name" value="NAD(P)-binding Rossmann-fold domains"/>
    <property type="match status" value="1"/>
</dbReference>
<dbReference type="GeneID" id="43651813"/>
<gene>
    <name evidence="4" type="ORF">BDV27DRAFT_130180</name>
</gene>
<dbReference type="InterPro" id="IPR015815">
    <property type="entry name" value="HIBADH-related"/>
</dbReference>
<dbReference type="PIRSF" id="PIRSF000103">
    <property type="entry name" value="HIBADH"/>
    <property type="match status" value="1"/>
</dbReference>
<accession>A0A5N7A1C4</accession>
<dbReference type="Gene3D" id="1.10.1040.10">
    <property type="entry name" value="N-(1-d-carboxylethyl)-l-norvaline Dehydrogenase, domain 2"/>
    <property type="match status" value="1"/>
</dbReference>
<dbReference type="Pfam" id="PF21761">
    <property type="entry name" value="RedAm-like_C"/>
    <property type="match status" value="1"/>
</dbReference>
<evidence type="ECO:0000313" key="5">
    <source>
        <dbReference type="Proteomes" id="UP000326268"/>
    </source>
</evidence>
<proteinExistence type="predicted"/>
<dbReference type="GO" id="GO:0003677">
    <property type="term" value="F:DNA binding"/>
    <property type="evidence" value="ECO:0007669"/>
    <property type="project" value="TreeGrafter"/>
</dbReference>
<keyword evidence="5" id="KW-1185">Reference proteome</keyword>
<dbReference type="PANTHER" id="PTHR43580:SF2">
    <property type="entry name" value="CYTOKINE-LIKE NUCLEAR FACTOR N-PAC"/>
    <property type="match status" value="1"/>
</dbReference>
<dbReference type="Gene3D" id="3.40.50.720">
    <property type="entry name" value="NAD(P)-binding Rossmann-like Domain"/>
    <property type="match status" value="1"/>
</dbReference>
<dbReference type="Pfam" id="PF03446">
    <property type="entry name" value="NAD_binding_2"/>
    <property type="match status" value="1"/>
</dbReference>
<dbReference type="PANTHER" id="PTHR43580">
    <property type="entry name" value="OXIDOREDUCTASE GLYR1-RELATED"/>
    <property type="match status" value="1"/>
</dbReference>
<dbReference type="EMBL" id="ML737680">
    <property type="protein sequence ID" value="KAE8363278.1"/>
    <property type="molecule type" value="Genomic_DNA"/>
</dbReference>
<evidence type="ECO:0000259" key="3">
    <source>
        <dbReference type="Pfam" id="PF21761"/>
    </source>
</evidence>
<dbReference type="GO" id="GO:0016491">
    <property type="term" value="F:oxidoreductase activity"/>
    <property type="evidence" value="ECO:0007669"/>
    <property type="project" value="UniProtKB-KW"/>
</dbReference>
<dbReference type="InterPro" id="IPR051265">
    <property type="entry name" value="HIBADH-related_NP60_sf"/>
</dbReference>
<evidence type="ECO:0000313" key="4">
    <source>
        <dbReference type="EMBL" id="KAE8363278.1"/>
    </source>
</evidence>
<name>A0A5N7A1C4_9EURO</name>
<evidence type="ECO:0000259" key="2">
    <source>
        <dbReference type="Pfam" id="PF03446"/>
    </source>
</evidence>
<dbReference type="GO" id="GO:0140673">
    <property type="term" value="P:transcription elongation-coupled chromatin remodeling"/>
    <property type="evidence" value="ECO:0007669"/>
    <property type="project" value="TreeGrafter"/>
</dbReference>
<dbReference type="AlphaFoldDB" id="A0A5N7A1C4"/>
<sequence length="302" mass="32529">MTAERSVSILGLGQMGSALARAYVRAGWKAIVWNRSAAKAESLVAEGAIAVKSITECVSASRLVITCLLDHKALHEIFANVSPHPDDGAVLVDFTSGTAAQIQETQRMIKDLHISAYIRGIVCTTPAYVGTPETSLYYSGNSEAFKAISDDIRVLGKPLYIGDDPSSASIQECILVNTLFGLVAGFLQSMAVLRKSNLYSHGSAERFLSEAIAPLLAHDYPCMLRDYARQIDKKQYGSTEGARLGLVVHSLESLMQHHSELGLASVVLAPLQELVKTRIAQGGADEELSSLVETISDSQKKH</sequence>
<protein>
    <submittedName>
        <fullName evidence="4">Uncharacterized protein</fullName>
    </submittedName>
</protein>
<reference evidence="4 5" key="1">
    <citation type="submission" date="2019-04" db="EMBL/GenBank/DDBJ databases">
        <title>Friends and foes A comparative genomics studyof 23 Aspergillus species from section Flavi.</title>
        <authorList>
            <consortium name="DOE Joint Genome Institute"/>
            <person name="Kjaerbolling I."/>
            <person name="Vesth T."/>
            <person name="Frisvad J.C."/>
            <person name="Nybo J.L."/>
            <person name="Theobald S."/>
            <person name="Kildgaard S."/>
            <person name="Isbrandt T."/>
            <person name="Kuo A."/>
            <person name="Sato A."/>
            <person name="Lyhne E.K."/>
            <person name="Kogle M.E."/>
            <person name="Wiebenga A."/>
            <person name="Kun R.S."/>
            <person name="Lubbers R.J."/>
            <person name="Makela M.R."/>
            <person name="Barry K."/>
            <person name="Chovatia M."/>
            <person name="Clum A."/>
            <person name="Daum C."/>
            <person name="Haridas S."/>
            <person name="He G."/>
            <person name="LaButti K."/>
            <person name="Lipzen A."/>
            <person name="Mondo S."/>
            <person name="Riley R."/>
            <person name="Salamov A."/>
            <person name="Simmons B.A."/>
            <person name="Magnuson J.K."/>
            <person name="Henrissat B."/>
            <person name="Mortensen U.H."/>
            <person name="Larsen T.O."/>
            <person name="Devries R.P."/>
            <person name="Grigoriev I.V."/>
            <person name="Machida M."/>
            <person name="Baker S.E."/>
            <person name="Andersen M.R."/>
        </authorList>
    </citation>
    <scope>NUCLEOTIDE SEQUENCE [LARGE SCALE GENOMIC DNA]</scope>
    <source>
        <strain evidence="4 5">CBS 763.97</strain>
    </source>
</reference>
<dbReference type="InterPro" id="IPR006115">
    <property type="entry name" value="6PGDH_NADP-bd"/>
</dbReference>
<dbReference type="InterPro" id="IPR036291">
    <property type="entry name" value="NAD(P)-bd_dom_sf"/>
</dbReference>
<dbReference type="Proteomes" id="UP000326268">
    <property type="component" value="Unassembled WGS sequence"/>
</dbReference>
<dbReference type="InterPro" id="IPR048666">
    <property type="entry name" value="RedAm-like_C"/>
</dbReference>
<dbReference type="RefSeq" id="XP_031926359.1">
    <property type="nucleotide sequence ID" value="XM_032067367.1"/>
</dbReference>
<dbReference type="GO" id="GO:0031491">
    <property type="term" value="F:nucleosome binding"/>
    <property type="evidence" value="ECO:0007669"/>
    <property type="project" value="TreeGrafter"/>
</dbReference>
<evidence type="ECO:0000256" key="1">
    <source>
        <dbReference type="ARBA" id="ARBA00023002"/>
    </source>
</evidence>
<dbReference type="OrthoDB" id="435038at2759"/>
<dbReference type="GO" id="GO:0000785">
    <property type="term" value="C:chromatin"/>
    <property type="evidence" value="ECO:0007669"/>
    <property type="project" value="TreeGrafter"/>
</dbReference>